<evidence type="ECO:0000256" key="1">
    <source>
        <dbReference type="ARBA" id="ARBA00022603"/>
    </source>
</evidence>
<dbReference type="InterPro" id="IPR035094">
    <property type="entry name" value="EgtD"/>
</dbReference>
<dbReference type="Pfam" id="PF10017">
    <property type="entry name" value="Methyltransf_33"/>
    <property type="match status" value="1"/>
</dbReference>
<dbReference type="OrthoDB" id="5289726at2"/>
<proteinExistence type="predicted"/>
<dbReference type="InterPro" id="IPR029063">
    <property type="entry name" value="SAM-dependent_MTases_sf"/>
</dbReference>
<dbReference type="EC" id="2.1.1.44" evidence="4"/>
<gene>
    <name evidence="4" type="primary">egtD</name>
    <name evidence="4" type="ORF">GJU39_21170</name>
</gene>
<dbReference type="AlphaFoldDB" id="A0A7K0G467"/>
<dbReference type="PIRSF" id="PIRSF018005">
    <property type="entry name" value="UCP018005"/>
    <property type="match status" value="1"/>
</dbReference>
<evidence type="ECO:0000313" key="4">
    <source>
        <dbReference type="EMBL" id="MRX78595.1"/>
    </source>
</evidence>
<keyword evidence="2 4" id="KW-0808">Transferase</keyword>
<dbReference type="Proteomes" id="UP000487757">
    <property type="component" value="Unassembled WGS sequence"/>
</dbReference>
<dbReference type="InterPro" id="IPR017804">
    <property type="entry name" value="MeTrfase_EgtD-like"/>
</dbReference>
<dbReference type="PANTHER" id="PTHR43397">
    <property type="entry name" value="ERGOTHIONEINE BIOSYNTHESIS PROTEIN 1"/>
    <property type="match status" value="1"/>
</dbReference>
<dbReference type="NCBIfam" id="TIGR03438">
    <property type="entry name" value="egtD_ergothio"/>
    <property type="match status" value="1"/>
</dbReference>
<dbReference type="PANTHER" id="PTHR43397:SF1">
    <property type="entry name" value="ERGOTHIONEINE BIOSYNTHESIS PROTEIN 1"/>
    <property type="match status" value="1"/>
</dbReference>
<protein>
    <submittedName>
        <fullName evidence="4">L-histidine N(Alpha)-methyltransferase</fullName>
        <ecNumber evidence="4">2.1.1.44</ecNumber>
    </submittedName>
</protein>
<dbReference type="InterPro" id="IPR051128">
    <property type="entry name" value="EgtD_Methyltrsf_superfamily"/>
</dbReference>
<comment type="caution">
    <text evidence="4">The sequence shown here is derived from an EMBL/GenBank/DDBJ whole genome shotgun (WGS) entry which is preliminary data.</text>
</comment>
<reference evidence="4 5" key="1">
    <citation type="submission" date="2019-11" db="EMBL/GenBank/DDBJ databases">
        <title>Pedobacter petrophilus genome.</title>
        <authorList>
            <person name="Feldbauer M.J."/>
            <person name="Newman J.D."/>
        </authorList>
    </citation>
    <scope>NUCLEOTIDE SEQUENCE [LARGE SCALE GENOMIC DNA]</scope>
    <source>
        <strain evidence="4 5">LMG 29686</strain>
    </source>
</reference>
<evidence type="ECO:0000256" key="2">
    <source>
        <dbReference type="ARBA" id="ARBA00022679"/>
    </source>
</evidence>
<accession>A0A7K0G467</accession>
<evidence type="ECO:0000313" key="5">
    <source>
        <dbReference type="Proteomes" id="UP000487757"/>
    </source>
</evidence>
<keyword evidence="1 4" id="KW-0489">Methyltransferase</keyword>
<dbReference type="GO" id="GO:0032259">
    <property type="term" value="P:methylation"/>
    <property type="evidence" value="ECO:0007669"/>
    <property type="project" value="UniProtKB-KW"/>
</dbReference>
<organism evidence="4 5">
    <name type="scientific">Pedobacter petrophilus</name>
    <dbReference type="NCBI Taxonomy" id="1908241"/>
    <lineage>
        <taxon>Bacteria</taxon>
        <taxon>Pseudomonadati</taxon>
        <taxon>Bacteroidota</taxon>
        <taxon>Sphingobacteriia</taxon>
        <taxon>Sphingobacteriales</taxon>
        <taxon>Sphingobacteriaceae</taxon>
        <taxon>Pedobacter</taxon>
    </lineage>
</organism>
<sequence length="325" mass="36952">MSTIISKQIIPVSSLFLNDVLEGLTAEKKYLSSKYFYDETGDRIFQQIMEMDEYYLTDAEMEILKHQTDALADVIAADPGAFDLIELGAGDATKSVHLLQALLNRQLEFTYLPIDISQHVIEDLEENLPKKLPALNVEDLNGDYFAMVKKAKSLSDRRKVLLFMGANIGNMDVAEAKEFCKALRNELSVEDLLIIGFDLKKNPRQVLAAYDDANGITKSFNLNLLSRINRELGGDFEIDHFDHYASYDPESGACKSYLVSLREQLVNIGDETIRFAKNEHIYMEISQKYALEEINELATDTGFKPTEHFFDQQNYFVDAVWKVGK</sequence>
<name>A0A7K0G467_9SPHI</name>
<feature type="domain" description="Histidine-specific methyltransferase SAM-dependent" evidence="3">
    <location>
        <begin position="18"/>
        <end position="322"/>
    </location>
</feature>
<dbReference type="InterPro" id="IPR019257">
    <property type="entry name" value="MeTrfase_dom"/>
</dbReference>
<dbReference type="SUPFAM" id="SSF53335">
    <property type="entry name" value="S-adenosyl-L-methionine-dependent methyltransferases"/>
    <property type="match status" value="1"/>
</dbReference>
<dbReference type="EMBL" id="WKKH01000060">
    <property type="protein sequence ID" value="MRX78595.1"/>
    <property type="molecule type" value="Genomic_DNA"/>
</dbReference>
<keyword evidence="5" id="KW-1185">Reference proteome</keyword>
<dbReference type="GO" id="GO:0052706">
    <property type="term" value="F:L-histidine N(alpha)-methyltransferase activity"/>
    <property type="evidence" value="ECO:0007669"/>
    <property type="project" value="UniProtKB-EC"/>
</dbReference>
<dbReference type="Gene3D" id="3.40.50.150">
    <property type="entry name" value="Vaccinia Virus protein VP39"/>
    <property type="match status" value="1"/>
</dbReference>
<dbReference type="RefSeq" id="WP_154282999.1">
    <property type="nucleotide sequence ID" value="NZ_JBHUJQ010000001.1"/>
</dbReference>
<evidence type="ECO:0000259" key="3">
    <source>
        <dbReference type="Pfam" id="PF10017"/>
    </source>
</evidence>